<accession>A0A1I5H7T2</accession>
<feature type="domain" description="Methyltransferase" evidence="1">
    <location>
        <begin position="41"/>
        <end position="141"/>
    </location>
</feature>
<dbReference type="SUPFAM" id="SSF53335">
    <property type="entry name" value="S-adenosyl-L-methionine-dependent methyltransferases"/>
    <property type="match status" value="1"/>
</dbReference>
<dbReference type="InterPro" id="IPR050508">
    <property type="entry name" value="Methyltransf_Superfamily"/>
</dbReference>
<evidence type="ECO:0000313" key="2">
    <source>
        <dbReference type="EMBL" id="SFO44325.1"/>
    </source>
</evidence>
<evidence type="ECO:0000259" key="1">
    <source>
        <dbReference type="Pfam" id="PF13649"/>
    </source>
</evidence>
<evidence type="ECO:0000313" key="3">
    <source>
        <dbReference type="Proteomes" id="UP000199614"/>
    </source>
</evidence>
<dbReference type="CDD" id="cd02440">
    <property type="entry name" value="AdoMet_MTases"/>
    <property type="match status" value="1"/>
</dbReference>
<dbReference type="OrthoDB" id="3568407at2"/>
<dbReference type="STRING" id="260086.SAMN05216207_105917"/>
<dbReference type="InterPro" id="IPR029063">
    <property type="entry name" value="SAM-dependent_MTases_sf"/>
</dbReference>
<dbReference type="AlphaFoldDB" id="A0A1I5H7T2"/>
<proteinExistence type="predicted"/>
<keyword evidence="3" id="KW-1185">Reference proteome</keyword>
<reference evidence="2 3" key="1">
    <citation type="submission" date="2016-10" db="EMBL/GenBank/DDBJ databases">
        <authorList>
            <person name="de Groot N.N."/>
        </authorList>
    </citation>
    <scope>NUCLEOTIDE SEQUENCE [LARGE SCALE GENOMIC DNA]</scope>
    <source>
        <strain evidence="2 3">CGMCC 4.1877</strain>
    </source>
</reference>
<dbReference type="Pfam" id="PF13649">
    <property type="entry name" value="Methyltransf_25"/>
    <property type="match status" value="1"/>
</dbReference>
<sequence length="228" mass="24694">MLMNAIESALIDSAPRRLLQRYEAHVLIALGGRTPGARTAELGCGPGYGTQLILDVFGAASVDAVDLDPTMLAKARRRLRRHGDAAQLSGGSATDLATAFAHIGGGKDASYQAVFDFAIIHHIPDWRDALAEVARVLEPDGRFYFDEVTATALARPTYQALFAHPTRDRFTAGEFLAELPRHGLHVDDRWRTRIGGDYLLGVAVRAPGRTRGPSVRIHAAAPAARTRH</sequence>
<keyword evidence="2" id="KW-0808">Transferase</keyword>
<dbReference type="PANTHER" id="PTHR42912">
    <property type="entry name" value="METHYLTRANSFERASE"/>
    <property type="match status" value="1"/>
</dbReference>
<dbReference type="GO" id="GO:0032259">
    <property type="term" value="P:methylation"/>
    <property type="evidence" value="ECO:0007669"/>
    <property type="project" value="UniProtKB-KW"/>
</dbReference>
<dbReference type="PANTHER" id="PTHR42912:SF93">
    <property type="entry name" value="N6-ADENOSINE-METHYLTRANSFERASE TMT1A"/>
    <property type="match status" value="1"/>
</dbReference>
<keyword evidence="2" id="KW-0489">Methyltransferase</keyword>
<organism evidence="2 3">
    <name type="scientific">Pseudonocardia ammonioxydans</name>
    <dbReference type="NCBI Taxonomy" id="260086"/>
    <lineage>
        <taxon>Bacteria</taxon>
        <taxon>Bacillati</taxon>
        <taxon>Actinomycetota</taxon>
        <taxon>Actinomycetes</taxon>
        <taxon>Pseudonocardiales</taxon>
        <taxon>Pseudonocardiaceae</taxon>
        <taxon>Pseudonocardia</taxon>
    </lineage>
</organism>
<dbReference type="InterPro" id="IPR041698">
    <property type="entry name" value="Methyltransf_25"/>
</dbReference>
<name>A0A1I5H7T2_PSUAM</name>
<protein>
    <submittedName>
        <fullName evidence="2">Methyltransferase domain-containing protein</fullName>
    </submittedName>
</protein>
<dbReference type="RefSeq" id="WP_093355259.1">
    <property type="nucleotide sequence ID" value="NZ_FOUY01000059.1"/>
</dbReference>
<dbReference type="GO" id="GO:0008168">
    <property type="term" value="F:methyltransferase activity"/>
    <property type="evidence" value="ECO:0007669"/>
    <property type="project" value="UniProtKB-KW"/>
</dbReference>
<dbReference type="EMBL" id="FOUY01000059">
    <property type="protein sequence ID" value="SFO44325.1"/>
    <property type="molecule type" value="Genomic_DNA"/>
</dbReference>
<dbReference type="Proteomes" id="UP000199614">
    <property type="component" value="Unassembled WGS sequence"/>
</dbReference>
<gene>
    <name evidence="2" type="ORF">SAMN05216207_105917</name>
</gene>
<dbReference type="Gene3D" id="3.40.50.150">
    <property type="entry name" value="Vaccinia Virus protein VP39"/>
    <property type="match status" value="1"/>
</dbReference>